<evidence type="ECO:0000256" key="1">
    <source>
        <dbReference type="SAM" id="MobiDB-lite"/>
    </source>
</evidence>
<proteinExistence type="predicted"/>
<feature type="region of interest" description="Disordered" evidence="1">
    <location>
        <begin position="630"/>
        <end position="661"/>
    </location>
</feature>
<dbReference type="Proteomes" id="UP001358614">
    <property type="component" value="Chromosome 1"/>
</dbReference>
<feature type="compositionally biased region" description="Low complexity" evidence="1">
    <location>
        <begin position="556"/>
        <end position="568"/>
    </location>
</feature>
<sequence>MDNNNNWPWNILNRYCQDPTQRAWVSSQLHQSPIPPGQSPEDWLLARSMVAEGMTEAEAWAQVHLSRQNQQQNNGNTNHTNMFVQQPTVFQNGSPYQGHQQQFFDQVNHPRTNSPYGYVSLQDVAPQVQQLPQLQPRTQNPLALLQQIPGVTLPPQILNMSPEQQMNVYRLFREQQERARNAANRGTPASISPQLLQQPQRPQQLQHISFQGQIQPQAQAQAHSQPQPQARPPVTVDLTQDGSPRDESPIQLIPPGSSRTPSPMPHHTLSLQPAPSRKRSLVPIPAQESANKTVKRIRGNSSSFAAPIKIDNNNLLNEPRPKASGSTSANTAAAEPITIKTIRPFLSPDALKLPKPAQLFKHIRKRENKKGEILPPLFLPSPKEVLEIVSALRDHASPEYLRAMADDERYCDVWSSWLLKSIKDIEKWEVAIVPILQVLAKTDMPIDEIEDTKIRIRARKLVNLANEKNLASRSAIQSAFQRYDSYVANVLIPQGRRSAPDDDEDDDSNNKKRKIDQVSRDDIKPKVEPGASKPSSSKIPAISSVANGSKAPVKPSSSNASGSSTSGTKPVAKSAADMSFFGASSSASSKAKGKLPDIKKRPTQPQPPPSAAAGSASAVSNILQQLKAGPVNPVAPPIRASSGIQAGPGGSTEVKKEEDVKPRYNSKGKLIRNVRFKDDVKPEDGGGALEQIKEFRQEDKEFERFDWEEEADLHGRSAHDLDIDEGAALASARGHSMIEWYEPSSYNEEIRPVETPESTAQASRERETLALFNPPGQPVPDPSELDVRIVEGTNPQREMEPMNASEEILKFQSRGNYQPQIQAQPGSSVLPQQDLGDLLKGLTNIIPPAQVQPPQQQQQQQQGYGGGFGYDPYSTHTRTHGHGHGHNQPTWAGYGNANGQNNDYSHTRNYENYNTYNQSRDSRPIDRDPKVPICRFWSRGE</sequence>
<feature type="compositionally biased region" description="Basic and acidic residues" evidence="1">
    <location>
        <begin position="920"/>
        <end position="930"/>
    </location>
</feature>
<feature type="region of interest" description="Disordered" evidence="1">
    <location>
        <begin position="851"/>
        <end position="930"/>
    </location>
</feature>
<feature type="compositionally biased region" description="Low complexity" evidence="1">
    <location>
        <begin position="851"/>
        <end position="862"/>
    </location>
</feature>
<evidence type="ECO:0000313" key="2">
    <source>
        <dbReference type="EMBL" id="WWD05905.1"/>
    </source>
</evidence>
<gene>
    <name evidence="2" type="ORF">V865_003989</name>
</gene>
<name>A0AAX4KJW1_9TREE</name>
<feature type="region of interest" description="Disordered" evidence="1">
    <location>
        <begin position="179"/>
        <end position="278"/>
    </location>
</feature>
<evidence type="ECO:0000313" key="3">
    <source>
        <dbReference type="Proteomes" id="UP001358614"/>
    </source>
</evidence>
<reference evidence="2 3" key="1">
    <citation type="submission" date="2024-01" db="EMBL/GenBank/DDBJ databases">
        <title>Comparative genomics of Cryptococcus and Kwoniella reveals pathogenesis evolution and contrasting modes of karyotype evolution via chromosome fusion or intercentromeric recombination.</title>
        <authorList>
            <person name="Coelho M.A."/>
            <person name="David-Palma M."/>
            <person name="Shea T."/>
            <person name="Bowers K."/>
            <person name="McGinley-Smith S."/>
            <person name="Mohammad A.W."/>
            <person name="Gnirke A."/>
            <person name="Yurkov A.M."/>
            <person name="Nowrousian M."/>
            <person name="Sun S."/>
            <person name="Cuomo C.A."/>
            <person name="Heitman J."/>
        </authorList>
    </citation>
    <scope>NUCLEOTIDE SEQUENCE [LARGE SCALE GENOMIC DNA]</scope>
    <source>
        <strain evidence="2 3">PYCC6329</strain>
    </source>
</reference>
<dbReference type="GeneID" id="91102791"/>
<accession>A0AAX4KJW1</accession>
<dbReference type="RefSeq" id="XP_066083872.1">
    <property type="nucleotide sequence ID" value="XM_066227775.1"/>
</dbReference>
<dbReference type="AlphaFoldDB" id="A0AAX4KJW1"/>
<feature type="compositionally biased region" description="Polar residues" evidence="1">
    <location>
        <begin position="910"/>
        <end position="919"/>
    </location>
</feature>
<keyword evidence="3" id="KW-1185">Reference proteome</keyword>
<protein>
    <recommendedName>
        <fullName evidence="4">TFIIS N-terminal domain-containing protein</fullName>
    </recommendedName>
</protein>
<organism evidence="2 3">
    <name type="scientific">Kwoniella europaea PYCC6329</name>
    <dbReference type="NCBI Taxonomy" id="1423913"/>
    <lineage>
        <taxon>Eukaryota</taxon>
        <taxon>Fungi</taxon>
        <taxon>Dikarya</taxon>
        <taxon>Basidiomycota</taxon>
        <taxon>Agaricomycotina</taxon>
        <taxon>Tremellomycetes</taxon>
        <taxon>Tremellales</taxon>
        <taxon>Cryptococcaceae</taxon>
        <taxon>Kwoniella</taxon>
    </lineage>
</organism>
<evidence type="ECO:0008006" key="4">
    <source>
        <dbReference type="Google" id="ProtNLM"/>
    </source>
</evidence>
<dbReference type="KEGG" id="ker:91102791"/>
<feature type="compositionally biased region" description="Low complexity" evidence="1">
    <location>
        <begin position="579"/>
        <end position="590"/>
    </location>
</feature>
<feature type="compositionally biased region" description="Basic and acidic residues" evidence="1">
    <location>
        <begin position="515"/>
        <end position="527"/>
    </location>
</feature>
<dbReference type="EMBL" id="CP144089">
    <property type="protein sequence ID" value="WWD05905.1"/>
    <property type="molecule type" value="Genomic_DNA"/>
</dbReference>
<feature type="compositionally biased region" description="Low complexity" evidence="1">
    <location>
        <begin position="193"/>
        <end position="228"/>
    </location>
</feature>
<feature type="region of interest" description="Disordered" evidence="1">
    <location>
        <begin position="494"/>
        <end position="618"/>
    </location>
</feature>
<feature type="compositionally biased region" description="Low complexity" evidence="1">
    <location>
        <begin position="531"/>
        <end position="544"/>
    </location>
</feature>